<accession>A0A8S1DVZ7</accession>
<organism evidence="2 3">
    <name type="scientific">Cloeon dipterum</name>
    <dbReference type="NCBI Taxonomy" id="197152"/>
    <lineage>
        <taxon>Eukaryota</taxon>
        <taxon>Metazoa</taxon>
        <taxon>Ecdysozoa</taxon>
        <taxon>Arthropoda</taxon>
        <taxon>Hexapoda</taxon>
        <taxon>Insecta</taxon>
        <taxon>Pterygota</taxon>
        <taxon>Palaeoptera</taxon>
        <taxon>Ephemeroptera</taxon>
        <taxon>Pisciforma</taxon>
        <taxon>Baetidae</taxon>
        <taxon>Cloeon</taxon>
    </lineage>
</organism>
<evidence type="ECO:0000256" key="1">
    <source>
        <dbReference type="SAM" id="MobiDB-lite"/>
    </source>
</evidence>
<gene>
    <name evidence="2" type="ORF">CLODIP_2_CD14032</name>
</gene>
<evidence type="ECO:0000313" key="2">
    <source>
        <dbReference type="EMBL" id="CAB3384204.1"/>
    </source>
</evidence>
<protein>
    <submittedName>
        <fullName evidence="2">Uncharacterized protein</fullName>
    </submittedName>
</protein>
<evidence type="ECO:0000313" key="3">
    <source>
        <dbReference type="Proteomes" id="UP000494165"/>
    </source>
</evidence>
<reference evidence="2 3" key="1">
    <citation type="submission" date="2020-04" db="EMBL/GenBank/DDBJ databases">
        <authorList>
            <person name="Alioto T."/>
            <person name="Alioto T."/>
            <person name="Gomez Garrido J."/>
        </authorList>
    </citation>
    <scope>NUCLEOTIDE SEQUENCE [LARGE SCALE GENOMIC DNA]</scope>
</reference>
<feature type="region of interest" description="Disordered" evidence="1">
    <location>
        <begin position="45"/>
        <end position="106"/>
    </location>
</feature>
<keyword evidence="3" id="KW-1185">Reference proteome</keyword>
<name>A0A8S1DVZ7_9INSE</name>
<dbReference type="EMBL" id="CADEPI010000342">
    <property type="protein sequence ID" value="CAB3384204.1"/>
    <property type="molecule type" value="Genomic_DNA"/>
</dbReference>
<sequence length="106" mass="11278">MSTGFWSSRLASSDELTRVTRQAGAAIGDLLADCGTGSKVVCSTAPPLGGPRGVVPSDRREAAPLAAPSRRPPTASYWLQQQQHSGPACETRMRRKASRNSVLKIE</sequence>
<dbReference type="Proteomes" id="UP000494165">
    <property type="component" value="Unassembled WGS sequence"/>
</dbReference>
<proteinExistence type="predicted"/>
<comment type="caution">
    <text evidence="2">The sequence shown here is derived from an EMBL/GenBank/DDBJ whole genome shotgun (WGS) entry which is preliminary data.</text>
</comment>
<dbReference type="AlphaFoldDB" id="A0A8S1DVZ7"/>
<feature type="compositionally biased region" description="Low complexity" evidence="1">
    <location>
        <begin position="63"/>
        <end position="73"/>
    </location>
</feature>